<comment type="caution">
    <text evidence="2">The sequence shown here is derived from an EMBL/GenBank/DDBJ whole genome shotgun (WGS) entry which is preliminary data.</text>
</comment>
<sequence>MASRVVLHVGLMKSGTSYLQQRLGANRALLRDRGVLFPGETWRDQVLAVSDVLGRKQAGPAARGRWAALVAEAAAYDGVVVVSMEFLGPAPPERIAEVVGSFGDVPVEVVLTLRDLGRGVPAMWQESLQNGGTTDWTTYVAGLDGRRKPARSFWRQQGMGRIVGNWAAAVGPERTSVVTVPPRGAPSSLLWERFCAATDLDAAGAAPVDPANTSLDAASALVLLDLNRRLETAELSASDYHTLVKFGLGKRVLAGRGGPAIGFAPPAWLVARSADVVARVAATGARVVGDLADLDPVVVPGVDPSTVPAEERYAAAVDVLAALTLQRAEQRAGQRRGDQRRTGGGAATVRT</sequence>
<feature type="region of interest" description="Disordered" evidence="1">
    <location>
        <begin position="330"/>
        <end position="351"/>
    </location>
</feature>
<evidence type="ECO:0000313" key="2">
    <source>
        <dbReference type="EMBL" id="MBC2960892.1"/>
    </source>
</evidence>
<gene>
    <name evidence="2" type="ORF">H7344_11375</name>
</gene>
<name>A0ABR6U8W7_9ACTN</name>
<dbReference type="Proteomes" id="UP000604001">
    <property type="component" value="Unassembled WGS sequence"/>
</dbReference>
<organism evidence="2 3">
    <name type="scientific">Nocardioides deserti</name>
    <dbReference type="NCBI Taxonomy" id="1588644"/>
    <lineage>
        <taxon>Bacteria</taxon>
        <taxon>Bacillati</taxon>
        <taxon>Actinomycetota</taxon>
        <taxon>Actinomycetes</taxon>
        <taxon>Propionibacteriales</taxon>
        <taxon>Nocardioidaceae</taxon>
        <taxon>Nocardioides</taxon>
    </lineage>
</organism>
<dbReference type="EMBL" id="JACMYC010000005">
    <property type="protein sequence ID" value="MBC2960892.1"/>
    <property type="molecule type" value="Genomic_DNA"/>
</dbReference>
<feature type="compositionally biased region" description="Basic and acidic residues" evidence="1">
    <location>
        <begin position="330"/>
        <end position="341"/>
    </location>
</feature>
<reference evidence="2 3" key="1">
    <citation type="submission" date="2020-08" db="EMBL/GenBank/DDBJ databases">
        <title>novel species in genus Nocardioides.</title>
        <authorList>
            <person name="Zhang G."/>
        </authorList>
    </citation>
    <scope>NUCLEOTIDE SEQUENCE [LARGE SCALE GENOMIC DNA]</scope>
    <source>
        <strain evidence="2 3">SC8A-24</strain>
    </source>
</reference>
<protein>
    <submittedName>
        <fullName evidence="2">Uncharacterized protein</fullName>
    </submittedName>
</protein>
<evidence type="ECO:0000256" key="1">
    <source>
        <dbReference type="SAM" id="MobiDB-lite"/>
    </source>
</evidence>
<dbReference type="RefSeq" id="WP_186346128.1">
    <property type="nucleotide sequence ID" value="NZ_BMMR01000005.1"/>
</dbReference>
<keyword evidence="3" id="KW-1185">Reference proteome</keyword>
<feature type="compositionally biased region" description="Gly residues" evidence="1">
    <location>
        <begin position="342"/>
        <end position="351"/>
    </location>
</feature>
<evidence type="ECO:0000313" key="3">
    <source>
        <dbReference type="Proteomes" id="UP000604001"/>
    </source>
</evidence>
<proteinExistence type="predicted"/>
<accession>A0ABR6U8W7</accession>